<evidence type="ECO:0000313" key="3">
    <source>
        <dbReference type="Proteomes" id="UP000233551"/>
    </source>
</evidence>
<gene>
    <name evidence="2" type="ORF">CRG98_014356</name>
</gene>
<organism evidence="2 3">
    <name type="scientific">Punica granatum</name>
    <name type="common">Pomegranate</name>
    <dbReference type="NCBI Taxonomy" id="22663"/>
    <lineage>
        <taxon>Eukaryota</taxon>
        <taxon>Viridiplantae</taxon>
        <taxon>Streptophyta</taxon>
        <taxon>Embryophyta</taxon>
        <taxon>Tracheophyta</taxon>
        <taxon>Spermatophyta</taxon>
        <taxon>Magnoliopsida</taxon>
        <taxon>eudicotyledons</taxon>
        <taxon>Gunneridae</taxon>
        <taxon>Pentapetalae</taxon>
        <taxon>rosids</taxon>
        <taxon>malvids</taxon>
        <taxon>Myrtales</taxon>
        <taxon>Lythraceae</taxon>
        <taxon>Punica</taxon>
    </lineage>
</organism>
<name>A0A2I0K9I3_PUNGR</name>
<protein>
    <submittedName>
        <fullName evidence="2">Uncharacterized protein</fullName>
    </submittedName>
</protein>
<feature type="compositionally biased region" description="Basic and acidic residues" evidence="1">
    <location>
        <begin position="9"/>
        <end position="19"/>
    </location>
</feature>
<dbReference type="Proteomes" id="UP000233551">
    <property type="component" value="Unassembled WGS sequence"/>
</dbReference>
<feature type="region of interest" description="Disordered" evidence="1">
    <location>
        <begin position="1"/>
        <end position="78"/>
    </location>
</feature>
<reference evidence="2 3" key="1">
    <citation type="submission" date="2017-11" db="EMBL/GenBank/DDBJ databases">
        <title>De-novo sequencing of pomegranate (Punica granatum L.) genome.</title>
        <authorList>
            <person name="Akparov Z."/>
            <person name="Amiraslanov A."/>
            <person name="Hajiyeva S."/>
            <person name="Abbasov M."/>
            <person name="Kaur K."/>
            <person name="Hamwieh A."/>
            <person name="Solovyev V."/>
            <person name="Salamov A."/>
            <person name="Braich B."/>
            <person name="Kosarev P."/>
            <person name="Mahmoud A."/>
            <person name="Hajiyev E."/>
            <person name="Babayeva S."/>
            <person name="Izzatullayeva V."/>
            <person name="Mammadov A."/>
            <person name="Mammadov A."/>
            <person name="Sharifova S."/>
            <person name="Ojaghi J."/>
            <person name="Eynullazada K."/>
            <person name="Bayramov B."/>
            <person name="Abdulazimova A."/>
            <person name="Shahmuradov I."/>
        </authorList>
    </citation>
    <scope>NUCLEOTIDE SEQUENCE [LARGE SCALE GENOMIC DNA]</scope>
    <source>
        <strain evidence="3">cv. AG2017</strain>
        <tissue evidence="2">Leaf</tissue>
    </source>
</reference>
<accession>A0A2I0K9I3</accession>
<dbReference type="AlphaFoldDB" id="A0A2I0K9I3"/>
<comment type="caution">
    <text evidence="2">The sequence shown here is derived from an EMBL/GenBank/DDBJ whole genome shotgun (WGS) entry which is preliminary data.</text>
</comment>
<evidence type="ECO:0000313" key="2">
    <source>
        <dbReference type="EMBL" id="PKI65207.1"/>
    </source>
</evidence>
<dbReference type="EMBL" id="PGOL01000763">
    <property type="protein sequence ID" value="PKI65207.1"/>
    <property type="molecule type" value="Genomic_DNA"/>
</dbReference>
<keyword evidence="3" id="KW-1185">Reference proteome</keyword>
<sequence>MPTPSCRDAAGRSSDEHYFGDVLEEDPPRSLAVFTLSPRQGEPEADPPSQAKLANTNFPRLGASPTCPDTFQRIPNVV</sequence>
<evidence type="ECO:0000256" key="1">
    <source>
        <dbReference type="SAM" id="MobiDB-lite"/>
    </source>
</evidence>
<proteinExistence type="predicted"/>